<dbReference type="InterPro" id="IPR036291">
    <property type="entry name" value="NAD(P)-bd_dom_sf"/>
</dbReference>
<dbReference type="GO" id="GO:0050661">
    <property type="term" value="F:NADP binding"/>
    <property type="evidence" value="ECO:0007669"/>
    <property type="project" value="UniProtKB-UniRule"/>
</dbReference>
<dbReference type="Proteomes" id="UP000294344">
    <property type="component" value="Chromosome"/>
</dbReference>
<dbReference type="Pfam" id="PF02781">
    <property type="entry name" value="G6PD_C"/>
    <property type="match status" value="1"/>
</dbReference>
<comment type="pathway">
    <text evidence="1 7">Carbohydrate degradation; pentose phosphate pathway; D-ribulose 5-phosphate from D-glucose 6-phosphate (oxidative stage): step 1/3.</text>
</comment>
<dbReference type="HAMAP" id="MF_00966">
    <property type="entry name" value="G6PD"/>
    <property type="match status" value="1"/>
</dbReference>
<dbReference type="InterPro" id="IPR019796">
    <property type="entry name" value="G6P_DH_AS"/>
</dbReference>
<comment type="similarity">
    <text evidence="2 7">Belongs to the glucose-6-phosphate dehydrogenase family.</text>
</comment>
<dbReference type="PIRSF" id="PIRSF000110">
    <property type="entry name" value="G6PD"/>
    <property type="match status" value="1"/>
</dbReference>
<dbReference type="EC" id="1.1.1.49" evidence="7"/>
<evidence type="ECO:0000256" key="5">
    <source>
        <dbReference type="ARBA" id="ARBA00023002"/>
    </source>
</evidence>
<reference evidence="10 11" key="1">
    <citation type="submission" date="2019-02" db="EMBL/GenBank/DDBJ databases">
        <authorList>
            <person name="Manzano-Marin A."/>
            <person name="Manzano-Marin A."/>
        </authorList>
    </citation>
    <scope>NUCLEOTIDE SEQUENCE [LARGE SCALE GENOMIC DNA]</scope>
    <source>
        <strain evidence="10 11">BuCicurvipes</strain>
    </source>
</reference>
<evidence type="ECO:0000256" key="2">
    <source>
        <dbReference type="ARBA" id="ARBA00009975"/>
    </source>
</evidence>
<dbReference type="SUPFAM" id="SSF51735">
    <property type="entry name" value="NAD(P)-binding Rossmann-fold domains"/>
    <property type="match status" value="1"/>
</dbReference>
<evidence type="ECO:0000313" key="11">
    <source>
        <dbReference type="Proteomes" id="UP000294344"/>
    </source>
</evidence>
<dbReference type="AlphaFoldDB" id="A0A451D6M7"/>
<feature type="binding site" evidence="7">
    <location>
        <position position="213"/>
    </location>
    <ligand>
        <name>substrate</name>
    </ligand>
</feature>
<dbReference type="OrthoDB" id="9802739at2"/>
<gene>
    <name evidence="7 10" type="primary">zwf</name>
    <name evidence="10" type="ORF">BUCICURV3402_210</name>
</gene>
<keyword evidence="5 7" id="KW-0560">Oxidoreductase</keyword>
<feature type="domain" description="Glucose-6-phosphate dehydrogenase NAD-binding" evidence="8">
    <location>
        <begin position="11"/>
        <end position="184"/>
    </location>
</feature>
<dbReference type="NCBIfam" id="TIGR00871">
    <property type="entry name" value="zwf"/>
    <property type="match status" value="1"/>
</dbReference>
<dbReference type="SUPFAM" id="SSF55347">
    <property type="entry name" value="Glyceraldehyde-3-phosphate dehydrogenase-like, C-terminal domain"/>
    <property type="match status" value="1"/>
</dbReference>
<dbReference type="EMBL" id="LR217710">
    <property type="protein sequence ID" value="VFP81500.1"/>
    <property type="molecule type" value="Genomic_DNA"/>
</dbReference>
<feature type="binding site" evidence="7">
    <location>
        <position position="337"/>
    </location>
    <ligand>
        <name>substrate</name>
    </ligand>
</feature>
<protein>
    <recommendedName>
        <fullName evidence="7">Glucose-6-phosphate 1-dehydrogenase</fullName>
        <shortName evidence="7">G6PD</shortName>
        <ecNumber evidence="7">1.1.1.49</ecNumber>
    </recommendedName>
</protein>
<evidence type="ECO:0000259" key="9">
    <source>
        <dbReference type="Pfam" id="PF02781"/>
    </source>
</evidence>
<dbReference type="PRINTS" id="PR00079">
    <property type="entry name" value="G6PDHDRGNASE"/>
</dbReference>
<comment type="catalytic activity">
    <reaction evidence="7">
        <text>D-glucose 6-phosphate + NADP(+) = 6-phospho-D-glucono-1,5-lactone + NADPH + H(+)</text>
        <dbReference type="Rhea" id="RHEA:15841"/>
        <dbReference type="ChEBI" id="CHEBI:15378"/>
        <dbReference type="ChEBI" id="CHEBI:57783"/>
        <dbReference type="ChEBI" id="CHEBI:57955"/>
        <dbReference type="ChEBI" id="CHEBI:58349"/>
        <dbReference type="ChEBI" id="CHEBI:61548"/>
        <dbReference type="EC" id="1.1.1.49"/>
    </reaction>
</comment>
<dbReference type="PANTHER" id="PTHR23429">
    <property type="entry name" value="GLUCOSE-6-PHOSPHATE 1-DEHYDROGENASE G6PD"/>
    <property type="match status" value="1"/>
</dbReference>
<dbReference type="InterPro" id="IPR022674">
    <property type="entry name" value="G6P_DH_NAD-bd"/>
</dbReference>
<comment type="function">
    <text evidence="7">Catalyzes the oxidation of glucose 6-phosphate to 6-phosphogluconolactone.</text>
</comment>
<feature type="domain" description="Glucose-6-phosphate dehydrogenase C-terminal" evidence="9">
    <location>
        <begin position="187"/>
        <end position="485"/>
    </location>
</feature>
<evidence type="ECO:0000256" key="6">
    <source>
        <dbReference type="ARBA" id="ARBA00023277"/>
    </source>
</evidence>
<feature type="binding site" evidence="7">
    <location>
        <position position="175"/>
    </location>
    <ligand>
        <name>substrate</name>
    </ligand>
</feature>
<accession>A0A451D6M7</accession>
<dbReference type="Gene3D" id="3.30.360.10">
    <property type="entry name" value="Dihydrodipicolinate Reductase, domain 2"/>
    <property type="match status" value="1"/>
</dbReference>
<keyword evidence="3 7" id="KW-0313">Glucose metabolism</keyword>
<feature type="active site" description="Proton acceptor" evidence="7">
    <location>
        <position position="237"/>
    </location>
</feature>
<evidence type="ECO:0000256" key="4">
    <source>
        <dbReference type="ARBA" id="ARBA00022857"/>
    </source>
</evidence>
<evidence type="ECO:0000256" key="1">
    <source>
        <dbReference type="ARBA" id="ARBA00004937"/>
    </source>
</evidence>
<dbReference type="Pfam" id="PF00479">
    <property type="entry name" value="G6PD_N"/>
    <property type="match status" value="1"/>
</dbReference>
<dbReference type="UniPathway" id="UPA00115">
    <property type="reaction ID" value="UER00408"/>
</dbReference>
<feature type="binding site" evidence="7">
    <location>
        <position position="48"/>
    </location>
    <ligand>
        <name>NADP(+)</name>
        <dbReference type="ChEBI" id="CHEBI:58349"/>
    </ligand>
</feature>
<feature type="binding site" evidence="7">
    <location>
        <begin position="90"/>
        <end position="91"/>
    </location>
    <ligand>
        <name>NADP(+)</name>
        <dbReference type="ChEBI" id="CHEBI:58349"/>
    </ligand>
</feature>
<dbReference type="RefSeq" id="WP_154029262.1">
    <property type="nucleotide sequence ID" value="NZ_LR217710.1"/>
</dbReference>
<sequence length="488" mass="57765">MILKIIPQDLIIFGTTGDLAQRKLFPALYRLEKKKKLTTNMRIIGISRSQIKKKEYKNIIYESLKKFLNENIKLSTWNKFEKRLFFCKIDVNKIYDFKKLINFFQKKKHCLINYFAVSSNIFINICKGLDSIQLNTKTSKIIIEKPIGNSLKTFNIIDTSIKKYFSEKQIFRIDHYLGKETILNLISLKFANPWFKNILNNKNIDHIQITISESLGIEKRWDYFNKTGQIIDMVQNHILQIISIFSMNTPKSLNKKHIQKEKIKILKSLSHINNKNIYNNISLGQYSEGKINNNIIKPYLQEKGASKDSLTETFVAIKLYINNTQWKNIPFYIRTGKRLPKKCSKIVIFFKEIKNNIFYTKELNAIPNSLTITLQPEFGIKIKFFNKIPELNSKFKLKPCEMFLNYNKIFKNYSIPEEYDRLLLDSIQGNPFLFVHEKEIIYSWKWIDPIIQAYKKNPSLLEFYPSGTWGPKSSNDLLWYDKRVWDND</sequence>
<dbReference type="PROSITE" id="PS00069">
    <property type="entry name" value="G6P_DEHYDROGENASE"/>
    <property type="match status" value="1"/>
</dbReference>
<dbReference type="GO" id="GO:0005829">
    <property type="term" value="C:cytosol"/>
    <property type="evidence" value="ECO:0007669"/>
    <property type="project" value="TreeGrafter"/>
</dbReference>
<evidence type="ECO:0000259" key="8">
    <source>
        <dbReference type="Pfam" id="PF00479"/>
    </source>
</evidence>
<keyword evidence="6 7" id="KW-0119">Carbohydrate metabolism</keyword>
<feature type="binding site" evidence="7">
    <location>
        <position position="145"/>
    </location>
    <ligand>
        <name>NADP(+)</name>
        <dbReference type="ChEBI" id="CHEBI:58349"/>
    </ligand>
</feature>
<evidence type="ECO:0000313" key="10">
    <source>
        <dbReference type="EMBL" id="VFP81500.1"/>
    </source>
</evidence>
<keyword evidence="4 7" id="KW-0521">NADP</keyword>
<dbReference type="GO" id="GO:0009051">
    <property type="term" value="P:pentose-phosphate shunt, oxidative branch"/>
    <property type="evidence" value="ECO:0007669"/>
    <property type="project" value="TreeGrafter"/>
</dbReference>
<dbReference type="GO" id="GO:0004345">
    <property type="term" value="F:glucose-6-phosphate dehydrogenase activity"/>
    <property type="evidence" value="ECO:0007669"/>
    <property type="project" value="UniProtKB-UniRule"/>
</dbReference>
<feature type="binding site" evidence="7">
    <location>
        <position position="342"/>
    </location>
    <ligand>
        <name>substrate</name>
    </ligand>
</feature>
<evidence type="ECO:0000256" key="7">
    <source>
        <dbReference type="HAMAP-Rule" id="MF_00966"/>
    </source>
</evidence>
<name>A0A451D6M7_9GAMM</name>
<dbReference type="GO" id="GO:0006006">
    <property type="term" value="P:glucose metabolic process"/>
    <property type="evidence" value="ECO:0007669"/>
    <property type="project" value="UniProtKB-KW"/>
</dbReference>
<comment type="caution">
    <text evidence="7">Lacks conserved residue(s) required for the propagation of feature annotation.</text>
</comment>
<evidence type="ECO:0000256" key="3">
    <source>
        <dbReference type="ARBA" id="ARBA00022526"/>
    </source>
</evidence>
<proteinExistence type="inferred from homology"/>
<feature type="binding site" evidence="7">
    <location>
        <position position="179"/>
    </location>
    <ligand>
        <name>substrate</name>
    </ligand>
</feature>
<dbReference type="InterPro" id="IPR022675">
    <property type="entry name" value="G6P_DH_C"/>
</dbReference>
<dbReference type="PANTHER" id="PTHR23429:SF0">
    <property type="entry name" value="GLUCOSE-6-PHOSPHATE 1-DEHYDROGENASE"/>
    <property type="match status" value="1"/>
</dbReference>
<dbReference type="InterPro" id="IPR001282">
    <property type="entry name" value="G6P_DH"/>
</dbReference>
<feature type="binding site" evidence="7">
    <location>
        <position position="232"/>
    </location>
    <ligand>
        <name>substrate</name>
    </ligand>
</feature>
<organism evidence="10 11">
    <name type="scientific">Buchnera aphidicola</name>
    <name type="common">Cinara curvipes</name>
    <dbReference type="NCBI Taxonomy" id="2518975"/>
    <lineage>
        <taxon>Bacteria</taxon>
        <taxon>Pseudomonadati</taxon>
        <taxon>Pseudomonadota</taxon>
        <taxon>Gammaproteobacteria</taxon>
        <taxon>Enterobacterales</taxon>
        <taxon>Erwiniaceae</taxon>
        <taxon>Buchnera</taxon>
    </lineage>
</organism>
<dbReference type="Gene3D" id="3.40.50.720">
    <property type="entry name" value="NAD(P)-binding Rossmann-like Domain"/>
    <property type="match status" value="1"/>
</dbReference>